<evidence type="ECO:0000313" key="12">
    <source>
        <dbReference type="EMBL" id="KWF30890.1"/>
    </source>
</evidence>
<dbReference type="Proteomes" id="UP000062912">
    <property type="component" value="Unassembled WGS sequence"/>
</dbReference>
<feature type="transmembrane region" description="Helical" evidence="10">
    <location>
        <begin position="305"/>
        <end position="326"/>
    </location>
</feature>
<gene>
    <name evidence="12" type="ORF">WT56_12865</name>
</gene>
<protein>
    <submittedName>
        <fullName evidence="12">Amino acid transporter</fullName>
    </submittedName>
</protein>
<keyword evidence="7 10" id="KW-1133">Transmembrane helix</keyword>
<keyword evidence="8 10" id="KW-0472">Membrane</keyword>
<keyword evidence="5 10" id="KW-0812">Transmembrane</keyword>
<dbReference type="InterPro" id="IPR011701">
    <property type="entry name" value="MFS"/>
</dbReference>
<evidence type="ECO:0000256" key="8">
    <source>
        <dbReference type="ARBA" id="ARBA00023136"/>
    </source>
</evidence>
<dbReference type="OrthoDB" id="6766492at2"/>
<comment type="caution">
    <text evidence="12">The sequence shown here is derived from an EMBL/GenBank/DDBJ whole genome shotgun (WGS) entry which is preliminary data.</text>
</comment>
<feature type="region of interest" description="Disordered" evidence="9">
    <location>
        <begin position="1"/>
        <end position="27"/>
    </location>
</feature>
<feature type="transmembrane region" description="Helical" evidence="10">
    <location>
        <begin position="268"/>
        <end position="285"/>
    </location>
</feature>
<dbReference type="Pfam" id="PF07690">
    <property type="entry name" value="MFS_1"/>
    <property type="match status" value="1"/>
</dbReference>
<dbReference type="PANTHER" id="PTHR43528">
    <property type="entry name" value="ALPHA-KETOGLUTARATE PERMEASE"/>
    <property type="match status" value="1"/>
</dbReference>
<dbReference type="InterPro" id="IPR020846">
    <property type="entry name" value="MFS_dom"/>
</dbReference>
<name>A0A132EIH4_9BURK</name>
<evidence type="ECO:0000256" key="5">
    <source>
        <dbReference type="ARBA" id="ARBA00022692"/>
    </source>
</evidence>
<dbReference type="InterPro" id="IPR036259">
    <property type="entry name" value="MFS_trans_sf"/>
</dbReference>
<dbReference type="AlphaFoldDB" id="A0A132EIH4"/>
<dbReference type="EMBL" id="LPJR01000025">
    <property type="protein sequence ID" value="KWF30890.1"/>
    <property type="molecule type" value="Genomic_DNA"/>
</dbReference>
<feature type="domain" description="Major facilitator superfamily (MFS) profile" evidence="11">
    <location>
        <begin position="36"/>
        <end position="450"/>
    </location>
</feature>
<dbReference type="PROSITE" id="PS00217">
    <property type="entry name" value="SUGAR_TRANSPORT_2"/>
    <property type="match status" value="1"/>
</dbReference>
<evidence type="ECO:0000256" key="10">
    <source>
        <dbReference type="SAM" id="Phobius"/>
    </source>
</evidence>
<dbReference type="SUPFAM" id="SSF103473">
    <property type="entry name" value="MFS general substrate transporter"/>
    <property type="match status" value="1"/>
</dbReference>
<dbReference type="GO" id="GO:0015293">
    <property type="term" value="F:symporter activity"/>
    <property type="evidence" value="ECO:0007669"/>
    <property type="project" value="UniProtKB-KW"/>
</dbReference>
<feature type="transmembrane region" description="Helical" evidence="10">
    <location>
        <begin position="206"/>
        <end position="226"/>
    </location>
</feature>
<dbReference type="PANTHER" id="PTHR43528:SF1">
    <property type="entry name" value="ALPHA-KETOGLUTARATE PERMEASE"/>
    <property type="match status" value="1"/>
</dbReference>
<evidence type="ECO:0000259" key="11">
    <source>
        <dbReference type="PROSITE" id="PS50850"/>
    </source>
</evidence>
<feature type="transmembrane region" description="Helical" evidence="10">
    <location>
        <begin position="357"/>
        <end position="380"/>
    </location>
</feature>
<feature type="transmembrane region" description="Helical" evidence="10">
    <location>
        <begin position="176"/>
        <end position="200"/>
    </location>
</feature>
<evidence type="ECO:0000256" key="1">
    <source>
        <dbReference type="ARBA" id="ARBA00004651"/>
    </source>
</evidence>
<evidence type="ECO:0000256" key="9">
    <source>
        <dbReference type="SAM" id="MobiDB-lite"/>
    </source>
</evidence>
<dbReference type="PROSITE" id="PS50850">
    <property type="entry name" value="MFS"/>
    <property type="match status" value="1"/>
</dbReference>
<dbReference type="FunFam" id="1.20.1250.20:FF:000001">
    <property type="entry name" value="Dicarboxylate MFS transporter"/>
    <property type="match status" value="1"/>
</dbReference>
<feature type="transmembrane region" description="Helical" evidence="10">
    <location>
        <begin position="53"/>
        <end position="86"/>
    </location>
</feature>
<dbReference type="InterPro" id="IPR005829">
    <property type="entry name" value="Sugar_transporter_CS"/>
</dbReference>
<accession>A0A132EIH4</accession>
<evidence type="ECO:0000313" key="13">
    <source>
        <dbReference type="Proteomes" id="UP000062912"/>
    </source>
</evidence>
<feature type="transmembrane region" description="Helical" evidence="10">
    <location>
        <begin position="140"/>
        <end position="164"/>
    </location>
</feature>
<feature type="transmembrane region" description="Helical" evidence="10">
    <location>
        <begin position="107"/>
        <end position="128"/>
    </location>
</feature>
<sequence>MRYVPSWTSVSSAPSVPDETVSEHRGDEPHCLPRVAIAAAALGNATEWFDYGIYAYGLAYISAALFPGSTASATLFALGTFAISFLIRPLGGLFWGPLGDRLGRKRVLALTVLTMSGATLLVGLLPTYATAGWLAPAALIVLRMVQGFSTGGEYGGAATFIAEYAPDSRRGLCGSFLEFATLAGFSLGALLMLGSALLLGDNAMHAWGWRLPFLVAAPLGLIGFYLRSRLEETPVFRELEEQAQRREKSAAAVALPVGQLLVRYARPLLLLGGLVVALNVVNYVLLAYMPTYMHKELGVGENMSLLIPLIGMLAMMVLLPFAGWLSDRLGRKTMWWISLVGLFVAAVPMFTMMTHGVLGAFIGFAVLGILYVPQLATISAMFPAMFPTHVRYAGMAIAYNVSTSLFGGTAPIVNDWLIGKTGNTMIPAYYMMAACAIGLVALSGVIETRGCSLRGDSVPGKAS</sequence>
<proteinExistence type="inferred from homology"/>
<feature type="transmembrane region" description="Helical" evidence="10">
    <location>
        <begin position="392"/>
        <end position="413"/>
    </location>
</feature>
<feature type="transmembrane region" description="Helical" evidence="10">
    <location>
        <begin position="333"/>
        <end position="351"/>
    </location>
</feature>
<feature type="transmembrane region" description="Helical" evidence="10">
    <location>
        <begin position="425"/>
        <end position="446"/>
    </location>
</feature>
<evidence type="ECO:0000256" key="7">
    <source>
        <dbReference type="ARBA" id="ARBA00022989"/>
    </source>
</evidence>
<comment type="subcellular location">
    <subcellularLocation>
        <location evidence="1">Cell membrane</location>
        <topology evidence="1">Multi-pass membrane protein</topology>
    </subcellularLocation>
</comment>
<comment type="similarity">
    <text evidence="2">Belongs to the major facilitator superfamily. Metabolite:H+ Symporter (MHS) family (TC 2.A.1.6) family.</text>
</comment>
<keyword evidence="3" id="KW-0813">Transport</keyword>
<keyword evidence="6" id="KW-0769">Symport</keyword>
<dbReference type="PROSITE" id="PS00216">
    <property type="entry name" value="SUGAR_TRANSPORT_1"/>
    <property type="match status" value="1"/>
</dbReference>
<evidence type="ECO:0000256" key="4">
    <source>
        <dbReference type="ARBA" id="ARBA00022475"/>
    </source>
</evidence>
<dbReference type="GO" id="GO:0005886">
    <property type="term" value="C:plasma membrane"/>
    <property type="evidence" value="ECO:0007669"/>
    <property type="project" value="UniProtKB-SubCell"/>
</dbReference>
<evidence type="ECO:0000256" key="3">
    <source>
        <dbReference type="ARBA" id="ARBA00022448"/>
    </source>
</evidence>
<keyword evidence="4" id="KW-1003">Cell membrane</keyword>
<dbReference type="InterPro" id="IPR051084">
    <property type="entry name" value="H+-coupled_symporters"/>
</dbReference>
<reference evidence="12 13" key="1">
    <citation type="submission" date="2015-11" db="EMBL/GenBank/DDBJ databases">
        <title>Expanding the genomic diversity of Burkholderia species for the development of highly accurate diagnostics.</title>
        <authorList>
            <person name="Sahl J."/>
            <person name="Keim P."/>
            <person name="Wagner D."/>
        </authorList>
    </citation>
    <scope>NUCLEOTIDE SEQUENCE [LARGE SCALE GENOMIC DNA]</scope>
    <source>
        <strain evidence="12 13">MSMB368WGS</strain>
    </source>
</reference>
<evidence type="ECO:0000256" key="2">
    <source>
        <dbReference type="ARBA" id="ARBA00008240"/>
    </source>
</evidence>
<feature type="compositionally biased region" description="Polar residues" evidence="9">
    <location>
        <begin position="1"/>
        <end position="14"/>
    </location>
</feature>
<organism evidence="12 13">
    <name type="scientific">Burkholderia pseudomultivorans</name>
    <dbReference type="NCBI Taxonomy" id="1207504"/>
    <lineage>
        <taxon>Bacteria</taxon>
        <taxon>Pseudomonadati</taxon>
        <taxon>Pseudomonadota</taxon>
        <taxon>Betaproteobacteria</taxon>
        <taxon>Burkholderiales</taxon>
        <taxon>Burkholderiaceae</taxon>
        <taxon>Burkholderia</taxon>
        <taxon>Burkholderia cepacia complex</taxon>
    </lineage>
</organism>
<dbReference type="RefSeq" id="WP_060241078.1">
    <property type="nucleotide sequence ID" value="NZ_LPJR01000025.1"/>
</dbReference>
<evidence type="ECO:0000256" key="6">
    <source>
        <dbReference type="ARBA" id="ARBA00022847"/>
    </source>
</evidence>
<dbReference type="Gene3D" id="1.20.1250.20">
    <property type="entry name" value="MFS general substrate transporter like domains"/>
    <property type="match status" value="2"/>
</dbReference>